<name>A0A7R8ZNP8_9CRUS</name>
<feature type="non-terminal residue" evidence="1">
    <location>
        <position position="164"/>
    </location>
</feature>
<reference evidence="1" key="1">
    <citation type="submission" date="2020-11" db="EMBL/GenBank/DDBJ databases">
        <authorList>
            <person name="Tran Van P."/>
        </authorList>
    </citation>
    <scope>NUCLEOTIDE SEQUENCE</scope>
</reference>
<sequence>MESKSLVCKHGVQVRILSLQTWGPSDSLKCYLCTETSPCDSDTVLDCGSKEVMEVLGPSKSCWTKYDANGNLIFASCSREDLNTCRDVLDTNLQPLGKECFCQTSLCNGNSLRCYHCWDEGGVGIPCDAQMEVDCLYGNCMEEYDADGKSRHTQRYTACTAYKQ</sequence>
<evidence type="ECO:0000313" key="1">
    <source>
        <dbReference type="EMBL" id="CAD7230655.1"/>
    </source>
</evidence>
<dbReference type="EMBL" id="OB662857">
    <property type="protein sequence ID" value="CAD7230655.1"/>
    <property type="molecule type" value="Genomic_DNA"/>
</dbReference>
<accession>A0A7R8ZNP8</accession>
<proteinExistence type="predicted"/>
<dbReference type="AlphaFoldDB" id="A0A7R8ZNP8"/>
<gene>
    <name evidence="1" type="ORF">CTOB1V02_LOCUS8513</name>
</gene>
<protein>
    <submittedName>
        <fullName evidence="1">Uncharacterized protein</fullName>
    </submittedName>
</protein>
<organism evidence="1">
    <name type="scientific">Cyprideis torosa</name>
    <dbReference type="NCBI Taxonomy" id="163714"/>
    <lineage>
        <taxon>Eukaryota</taxon>
        <taxon>Metazoa</taxon>
        <taxon>Ecdysozoa</taxon>
        <taxon>Arthropoda</taxon>
        <taxon>Crustacea</taxon>
        <taxon>Oligostraca</taxon>
        <taxon>Ostracoda</taxon>
        <taxon>Podocopa</taxon>
        <taxon>Podocopida</taxon>
        <taxon>Cytherocopina</taxon>
        <taxon>Cytheroidea</taxon>
        <taxon>Cytherideidae</taxon>
        <taxon>Cyprideis</taxon>
    </lineage>
</organism>